<dbReference type="AlphaFoldDB" id="A0A553N9C4"/>
<dbReference type="EMBL" id="VCGU01000459">
    <property type="protein sequence ID" value="TRY62054.1"/>
    <property type="molecule type" value="Genomic_DNA"/>
</dbReference>
<accession>A0A553N9C4</accession>
<name>A0A553N9C4_TIGCA</name>
<evidence type="ECO:0000313" key="1">
    <source>
        <dbReference type="EMBL" id="TRY62054.1"/>
    </source>
</evidence>
<evidence type="ECO:0000313" key="2">
    <source>
        <dbReference type="Proteomes" id="UP000318571"/>
    </source>
</evidence>
<reference evidence="1 2" key="1">
    <citation type="journal article" date="2018" name="Nat. Ecol. Evol.">
        <title>Genomic signatures of mitonuclear coevolution across populations of Tigriopus californicus.</title>
        <authorList>
            <person name="Barreto F.S."/>
            <person name="Watson E.T."/>
            <person name="Lima T.G."/>
            <person name="Willett C.S."/>
            <person name="Edmands S."/>
            <person name="Li W."/>
            <person name="Burton R.S."/>
        </authorList>
    </citation>
    <scope>NUCLEOTIDE SEQUENCE [LARGE SCALE GENOMIC DNA]</scope>
    <source>
        <strain evidence="1 2">San Diego</strain>
    </source>
</reference>
<dbReference type="STRING" id="6832.A0A553N9C4"/>
<sequence length="94" mass="10512">MMDLTDEVSSGAVDMAKSNLEKMLTLCAKPVQIPEGVTEEDPRIVELRTIQEKSLRDVINELVRQLLAEIQGKGITEVMDPHKDVLQDMIPPRA</sequence>
<protein>
    <submittedName>
        <fullName evidence="1">Uncharacterized protein</fullName>
    </submittedName>
</protein>
<keyword evidence="2" id="KW-1185">Reference proteome</keyword>
<comment type="caution">
    <text evidence="1">The sequence shown here is derived from an EMBL/GenBank/DDBJ whole genome shotgun (WGS) entry which is preliminary data.</text>
</comment>
<organism evidence="1 2">
    <name type="scientific">Tigriopus californicus</name>
    <name type="common">Marine copepod</name>
    <dbReference type="NCBI Taxonomy" id="6832"/>
    <lineage>
        <taxon>Eukaryota</taxon>
        <taxon>Metazoa</taxon>
        <taxon>Ecdysozoa</taxon>
        <taxon>Arthropoda</taxon>
        <taxon>Crustacea</taxon>
        <taxon>Multicrustacea</taxon>
        <taxon>Hexanauplia</taxon>
        <taxon>Copepoda</taxon>
        <taxon>Harpacticoida</taxon>
        <taxon>Harpacticidae</taxon>
        <taxon>Tigriopus</taxon>
    </lineage>
</organism>
<gene>
    <name evidence="1" type="ORF">TCAL_14980</name>
</gene>
<proteinExistence type="predicted"/>
<dbReference type="Proteomes" id="UP000318571">
    <property type="component" value="Chromosome 8"/>
</dbReference>